<gene>
    <name evidence="5" type="ORF">BGZ99_004093</name>
</gene>
<dbReference type="Pfam" id="PF02065">
    <property type="entry name" value="Melibiase"/>
    <property type="match status" value="1"/>
</dbReference>
<dbReference type="PANTHER" id="PTHR43053">
    <property type="entry name" value="GLYCOSIDASE FAMILY 31"/>
    <property type="match status" value="1"/>
</dbReference>
<keyword evidence="4" id="KW-0326">Glycosidase</keyword>
<dbReference type="InterPro" id="IPR002252">
    <property type="entry name" value="Glyco_hydro_36"/>
</dbReference>
<evidence type="ECO:0000313" key="5">
    <source>
        <dbReference type="EMBL" id="KAG0321150.1"/>
    </source>
</evidence>
<dbReference type="Proteomes" id="UP000738325">
    <property type="component" value="Unassembled WGS sequence"/>
</dbReference>
<evidence type="ECO:0000256" key="2">
    <source>
        <dbReference type="ARBA" id="ARBA00012755"/>
    </source>
</evidence>
<evidence type="ECO:0000256" key="4">
    <source>
        <dbReference type="ARBA" id="ARBA00023295"/>
    </source>
</evidence>
<accession>A0A9P6RIW9</accession>
<keyword evidence="6" id="KW-1185">Reference proteome</keyword>
<comment type="caution">
    <text evidence="5">The sequence shown here is derived from an EMBL/GenBank/DDBJ whole genome shotgun (WGS) entry which is preliminary data.</text>
</comment>
<evidence type="ECO:0000256" key="3">
    <source>
        <dbReference type="ARBA" id="ARBA00022801"/>
    </source>
</evidence>
<proteinExistence type="predicted"/>
<evidence type="ECO:0000256" key="1">
    <source>
        <dbReference type="ARBA" id="ARBA00001255"/>
    </source>
</evidence>
<dbReference type="GO" id="GO:0016052">
    <property type="term" value="P:carbohydrate catabolic process"/>
    <property type="evidence" value="ECO:0007669"/>
    <property type="project" value="InterPro"/>
</dbReference>
<dbReference type="InterPro" id="IPR013785">
    <property type="entry name" value="Aldolase_TIM"/>
</dbReference>
<keyword evidence="3" id="KW-0378">Hydrolase</keyword>
<dbReference type="GO" id="GO:0004557">
    <property type="term" value="F:alpha-galactosidase activity"/>
    <property type="evidence" value="ECO:0007669"/>
    <property type="project" value="UniProtKB-EC"/>
</dbReference>
<dbReference type="AlphaFoldDB" id="A0A9P6RIW9"/>
<dbReference type="InterPro" id="IPR050985">
    <property type="entry name" value="Alpha-glycosidase_related"/>
</dbReference>
<reference evidence="5" key="1">
    <citation type="journal article" date="2020" name="Fungal Divers.">
        <title>Resolving the Mortierellaceae phylogeny through synthesis of multi-gene phylogenetics and phylogenomics.</title>
        <authorList>
            <person name="Vandepol N."/>
            <person name="Liber J."/>
            <person name="Desiro A."/>
            <person name="Na H."/>
            <person name="Kennedy M."/>
            <person name="Barry K."/>
            <person name="Grigoriev I.V."/>
            <person name="Miller A.N."/>
            <person name="O'Donnell K."/>
            <person name="Stajich J.E."/>
            <person name="Bonito G."/>
        </authorList>
    </citation>
    <scope>NUCLEOTIDE SEQUENCE</scope>
    <source>
        <strain evidence="5">REB-010B</strain>
    </source>
</reference>
<dbReference type="EMBL" id="JAAAIP010000254">
    <property type="protein sequence ID" value="KAG0321150.1"/>
    <property type="molecule type" value="Genomic_DNA"/>
</dbReference>
<dbReference type="PANTHER" id="PTHR43053:SF3">
    <property type="entry name" value="ALPHA-GALACTOSIDASE C-RELATED"/>
    <property type="match status" value="1"/>
</dbReference>
<dbReference type="EC" id="3.2.1.22" evidence="2"/>
<dbReference type="SUPFAM" id="SSF51445">
    <property type="entry name" value="(Trans)glycosidases"/>
    <property type="match status" value="1"/>
</dbReference>
<protein>
    <recommendedName>
        <fullName evidence="2">alpha-galactosidase</fullName>
        <ecNumber evidence="2">3.2.1.22</ecNumber>
    </recommendedName>
</protein>
<dbReference type="Gene3D" id="3.20.20.70">
    <property type="entry name" value="Aldolase class I"/>
    <property type="match status" value="1"/>
</dbReference>
<name>A0A9P6RIW9_9FUNG</name>
<dbReference type="CDD" id="cd14791">
    <property type="entry name" value="GH36"/>
    <property type="match status" value="1"/>
</dbReference>
<comment type="catalytic activity">
    <reaction evidence="1">
        <text>Hydrolysis of terminal, non-reducing alpha-D-galactose residues in alpha-D-galactosides, including galactose oligosaccharides, galactomannans and galactolipids.</text>
        <dbReference type="EC" id="3.2.1.22"/>
    </reaction>
</comment>
<evidence type="ECO:0000313" key="6">
    <source>
        <dbReference type="Proteomes" id="UP000738325"/>
    </source>
</evidence>
<organism evidence="5 6">
    <name type="scientific">Dissophora globulifera</name>
    <dbReference type="NCBI Taxonomy" id="979702"/>
    <lineage>
        <taxon>Eukaryota</taxon>
        <taxon>Fungi</taxon>
        <taxon>Fungi incertae sedis</taxon>
        <taxon>Mucoromycota</taxon>
        <taxon>Mortierellomycotina</taxon>
        <taxon>Mortierellomycetes</taxon>
        <taxon>Mortierellales</taxon>
        <taxon>Mortierellaceae</taxon>
        <taxon>Dissophora</taxon>
    </lineage>
</organism>
<dbReference type="InterPro" id="IPR017853">
    <property type="entry name" value="GH"/>
</dbReference>
<sequence>MTVNRKDAHSWSSETIFKALSRSPLEVESAYSVQAHKDTCSLDFDTIAGPMIPHPITRTRVVQKHSLDSNGRHVIDLRVPSAMGASASPARLVLTGTTQFPTPKTCIRTIELSLDPASSPSPEGKTILANGYQSWSTSYAGADDTSVFEKPNWLYNETTHLGLASDMHIYEYPGVKGKVHSSLVTSIRDKCVDFSLSVSSSAVPIQADQGAARRIGRPEELVLCGSLSEDHGYTYFSMDTTQSKITISQDCVGKQLRKINDKLVLRTFFAWDNKDTTVWDAYAAAWASIHRDRRFIQSSLHNQLSGWTSWYYHYENISEHIILENLQHFSGSGSPRSDDNRDEGAVGWPAKVFQIDDGFTIVGDWLDPHKDKFPRGMRFIAKSIRDKGLTPGLWLAPFLASKKSKIVQEHPEWFVRKPTAKSYCISDSDNIEKKQRQARNQSLYCCCCHTFDYGNGSPTSDLMLAHPAFTDGAFALDLENPEVQAHLANIFKVVTQEWGFKMLKLDFLFAAAQVARNGKTHGQLMWEAMQMVRTWAGPDTTLLGCGVPLGASFMLVDYCRIGCDVGASWDTMQRHFHDREYISCFNSLTSTLSRWAMSGRFFGNDPDVYFIRDWNMGLSTTEKRTLMLLNHLLGHLVFCSDPFHTAHMKPEQQAILSSFFPWPSTPDVATPPHEVVRVLQPVPSQKDLYLIQVHAGKNKELTYIVATNLSSRKQQVHLSALERVIISENDSEDSTQGSPGSAMYFEARMGQFGSSAAAYVIKPRETCVFLRAVNAMGRLLGPCATLTRAGYGAATLEASHMETLVPVHLVATSGGHVLPLSEIESFQRDAKHQHQLTIRFRPRFFPKLVTVWLAWSKSATKSIGKDDGGGGTPLTLNGQLVQLRPEVLVGLGMCVASCEIALS</sequence>
<dbReference type="OrthoDB" id="5795902at2759"/>